<feature type="repeat" description="Hemopexin" evidence="1">
    <location>
        <begin position="116"/>
        <end position="163"/>
    </location>
</feature>
<protein>
    <recommendedName>
        <fullName evidence="4">Albumin-2</fullName>
    </recommendedName>
</protein>
<feature type="non-terminal residue" evidence="2">
    <location>
        <position position="230"/>
    </location>
</feature>
<evidence type="ECO:0000256" key="1">
    <source>
        <dbReference type="PROSITE-ProRule" id="PRU01011"/>
    </source>
</evidence>
<evidence type="ECO:0008006" key="4">
    <source>
        <dbReference type="Google" id="ProtNLM"/>
    </source>
</evidence>
<keyword evidence="3" id="KW-1185">Reference proteome</keyword>
<name>A0ABC8RD54_9AQUA</name>
<dbReference type="PROSITE" id="PS51642">
    <property type="entry name" value="HEMOPEXIN_2"/>
    <property type="match status" value="2"/>
</dbReference>
<evidence type="ECO:0000313" key="3">
    <source>
        <dbReference type="Proteomes" id="UP001642360"/>
    </source>
</evidence>
<evidence type="ECO:0000313" key="2">
    <source>
        <dbReference type="EMBL" id="CAK9142906.1"/>
    </source>
</evidence>
<reference evidence="2 3" key="1">
    <citation type="submission" date="2024-02" db="EMBL/GenBank/DDBJ databases">
        <authorList>
            <person name="Vignale AGUSTIN F."/>
            <person name="Sosa J E."/>
            <person name="Modenutti C."/>
        </authorList>
    </citation>
    <scope>NUCLEOTIDE SEQUENCE [LARGE SCALE GENOMIC DNA]</scope>
</reference>
<gene>
    <name evidence="2" type="ORF">ILEXP_LOCUS10600</name>
</gene>
<feature type="repeat" description="Hemopexin" evidence="1">
    <location>
        <begin position="169"/>
        <end position="220"/>
    </location>
</feature>
<dbReference type="EMBL" id="CAUOFW020001261">
    <property type="protein sequence ID" value="CAK9142906.1"/>
    <property type="molecule type" value="Genomic_DNA"/>
</dbReference>
<accession>A0ABC8RD54</accession>
<proteinExistence type="predicted"/>
<dbReference type="SUPFAM" id="SSF50923">
    <property type="entry name" value="Hemopexin-like domain"/>
    <property type="match status" value="1"/>
</dbReference>
<comment type="caution">
    <text evidence="2">The sequence shown here is derived from an EMBL/GenBank/DDBJ whole genome shotgun (WGS) entry which is preliminary data.</text>
</comment>
<dbReference type="Proteomes" id="UP001642360">
    <property type="component" value="Unassembled WGS sequence"/>
</dbReference>
<dbReference type="InterPro" id="IPR018487">
    <property type="entry name" value="Hemopexin-like_repeat"/>
</dbReference>
<dbReference type="Pfam" id="PF00045">
    <property type="entry name" value="Hemopexin"/>
    <property type="match status" value="1"/>
</dbReference>
<organism evidence="2 3">
    <name type="scientific">Ilex paraguariensis</name>
    <name type="common">yerba mate</name>
    <dbReference type="NCBI Taxonomy" id="185542"/>
    <lineage>
        <taxon>Eukaryota</taxon>
        <taxon>Viridiplantae</taxon>
        <taxon>Streptophyta</taxon>
        <taxon>Embryophyta</taxon>
        <taxon>Tracheophyta</taxon>
        <taxon>Spermatophyta</taxon>
        <taxon>Magnoliopsida</taxon>
        <taxon>eudicotyledons</taxon>
        <taxon>Gunneridae</taxon>
        <taxon>Pentapetalae</taxon>
        <taxon>asterids</taxon>
        <taxon>campanulids</taxon>
        <taxon>Aquifoliales</taxon>
        <taxon>Aquifoliaceae</taxon>
        <taxon>Ilex</taxon>
    </lineage>
</organism>
<dbReference type="SMART" id="SM00120">
    <property type="entry name" value="HX"/>
    <property type="match status" value="3"/>
</dbReference>
<sequence length="230" mass="25688">MAYINAAFRSSHVNEAYFFANNEYVLMNYAPGTANDKVLFGPHLIATGFSSLKGTAFAEPGIDCAFGSHHKDQAFIFSKNLCAQINYAPHSANDRIIKGPMTITAMFPFFKGTVFENGVDAAFESTKDYEAYLFKDNQYALINYDYDSHLISTRLINRGFPSLKNTIFESGIDAAFALHKTDEAYLFKGDYYARINFAPGTTNDYITGGIKKILPYWPTLCSVFPRKNSG</sequence>
<dbReference type="AlphaFoldDB" id="A0ABC8RD54"/>
<dbReference type="Gene3D" id="2.110.10.10">
    <property type="entry name" value="Hemopexin-like domain"/>
    <property type="match status" value="1"/>
</dbReference>
<dbReference type="InterPro" id="IPR036375">
    <property type="entry name" value="Hemopexin-like_dom_sf"/>
</dbReference>